<dbReference type="Gene3D" id="1.25.40.20">
    <property type="entry name" value="Ankyrin repeat-containing domain"/>
    <property type="match status" value="1"/>
</dbReference>
<dbReference type="InterPro" id="IPR020683">
    <property type="entry name" value="DUF3447"/>
</dbReference>
<evidence type="ECO:0000313" key="3">
    <source>
        <dbReference type="EMBL" id="EAY16770.1"/>
    </source>
</evidence>
<reference evidence="3" key="2">
    <citation type="journal article" date="2007" name="Science">
        <title>Draft genome sequence of the sexually transmitted pathogen Trichomonas vaginalis.</title>
        <authorList>
            <person name="Carlton J.M."/>
            <person name="Hirt R.P."/>
            <person name="Silva J.C."/>
            <person name="Delcher A.L."/>
            <person name="Schatz M."/>
            <person name="Zhao Q."/>
            <person name="Wortman J.R."/>
            <person name="Bidwell S.L."/>
            <person name="Alsmark U.C.M."/>
            <person name="Besteiro S."/>
            <person name="Sicheritz-Ponten T."/>
            <person name="Noel C.J."/>
            <person name="Dacks J.B."/>
            <person name="Foster P.G."/>
            <person name="Simillion C."/>
            <person name="Van de Peer Y."/>
            <person name="Miranda-Saavedra D."/>
            <person name="Barton G.J."/>
            <person name="Westrop G.D."/>
            <person name="Mueller S."/>
            <person name="Dessi D."/>
            <person name="Fiori P.L."/>
            <person name="Ren Q."/>
            <person name="Paulsen I."/>
            <person name="Zhang H."/>
            <person name="Bastida-Corcuera F.D."/>
            <person name="Simoes-Barbosa A."/>
            <person name="Brown M.T."/>
            <person name="Hayes R.D."/>
            <person name="Mukherjee M."/>
            <person name="Okumura C.Y."/>
            <person name="Schneider R."/>
            <person name="Smith A.J."/>
            <person name="Vanacova S."/>
            <person name="Villalvazo M."/>
            <person name="Haas B.J."/>
            <person name="Pertea M."/>
            <person name="Feldblyum T.V."/>
            <person name="Utterback T.R."/>
            <person name="Shu C.L."/>
            <person name="Osoegawa K."/>
            <person name="de Jong P.J."/>
            <person name="Hrdy I."/>
            <person name="Horvathova L."/>
            <person name="Zubacova Z."/>
            <person name="Dolezal P."/>
            <person name="Malik S.B."/>
            <person name="Logsdon J.M. Jr."/>
            <person name="Henze K."/>
            <person name="Gupta A."/>
            <person name="Wang C.C."/>
            <person name="Dunne R.L."/>
            <person name="Upcroft J.A."/>
            <person name="Upcroft P."/>
            <person name="White O."/>
            <person name="Salzberg S.L."/>
            <person name="Tang P."/>
            <person name="Chiu C.-H."/>
            <person name="Lee Y.-S."/>
            <person name="Embley T.M."/>
            <person name="Coombs G.H."/>
            <person name="Mottram J.C."/>
            <person name="Tachezy J."/>
            <person name="Fraser-Liggett C.M."/>
            <person name="Johnson P.J."/>
        </authorList>
    </citation>
    <scope>NUCLEOTIDE SEQUENCE [LARGE SCALE GENOMIC DNA]</scope>
    <source>
        <strain evidence="3">G3</strain>
    </source>
</reference>
<dbReference type="PROSITE" id="PS50297">
    <property type="entry name" value="ANK_REP_REGION"/>
    <property type="match status" value="1"/>
</dbReference>
<dbReference type="KEGG" id="tva:4774763"/>
<dbReference type="Pfam" id="PF12796">
    <property type="entry name" value="Ank_2"/>
    <property type="match status" value="1"/>
</dbReference>
<dbReference type="OrthoDB" id="10057496at2759"/>
<evidence type="ECO:0000259" key="2">
    <source>
        <dbReference type="Pfam" id="PF11929"/>
    </source>
</evidence>
<dbReference type="PANTHER" id="PTHR24182:SF13">
    <property type="entry name" value="LD18443P"/>
    <property type="match status" value="1"/>
</dbReference>
<dbReference type="SMR" id="A2DS00"/>
<organism evidence="3 4">
    <name type="scientific">Trichomonas vaginalis (strain ATCC PRA-98 / G3)</name>
    <dbReference type="NCBI Taxonomy" id="412133"/>
    <lineage>
        <taxon>Eukaryota</taxon>
        <taxon>Metamonada</taxon>
        <taxon>Parabasalia</taxon>
        <taxon>Trichomonadida</taxon>
        <taxon>Trichomonadidae</taxon>
        <taxon>Trichomonas</taxon>
    </lineage>
</organism>
<feature type="domain" description="DUF3447" evidence="2">
    <location>
        <begin position="153"/>
        <end position="228"/>
    </location>
</feature>
<dbReference type="VEuPathDB" id="TrichDB:TVAGG3_1001420"/>
<reference evidence="3" key="1">
    <citation type="submission" date="2006-10" db="EMBL/GenBank/DDBJ databases">
        <authorList>
            <person name="Amadeo P."/>
            <person name="Zhao Q."/>
            <person name="Wortman J."/>
            <person name="Fraser-Liggett C."/>
            <person name="Carlton J."/>
        </authorList>
    </citation>
    <scope>NUCLEOTIDE SEQUENCE</scope>
    <source>
        <strain evidence="3">G3</strain>
    </source>
</reference>
<dbReference type="SMART" id="SM00248">
    <property type="entry name" value="ANK"/>
    <property type="match status" value="3"/>
</dbReference>
<name>A2DS00_TRIV3</name>
<dbReference type="SUPFAM" id="SSF48403">
    <property type="entry name" value="Ankyrin repeat"/>
    <property type="match status" value="1"/>
</dbReference>
<dbReference type="eggNOG" id="KOG0192">
    <property type="taxonomic scope" value="Eukaryota"/>
</dbReference>
<dbReference type="RefSeq" id="XP_001328993.1">
    <property type="nucleotide sequence ID" value="XM_001328958.1"/>
</dbReference>
<feature type="repeat" description="ANK" evidence="1">
    <location>
        <begin position="300"/>
        <end position="332"/>
    </location>
</feature>
<dbReference type="InterPro" id="IPR002110">
    <property type="entry name" value="Ankyrin_rpt"/>
</dbReference>
<dbReference type="InterPro" id="IPR036770">
    <property type="entry name" value="Ankyrin_rpt-contain_sf"/>
</dbReference>
<dbReference type="STRING" id="5722.A2DS00"/>
<evidence type="ECO:0000256" key="1">
    <source>
        <dbReference type="PROSITE-ProRule" id="PRU00023"/>
    </source>
</evidence>
<dbReference type="PROSITE" id="PS50088">
    <property type="entry name" value="ANK_REPEAT"/>
    <property type="match status" value="1"/>
</dbReference>
<evidence type="ECO:0000313" key="4">
    <source>
        <dbReference type="Proteomes" id="UP000001542"/>
    </source>
</evidence>
<accession>A2DS00</accession>
<proteinExistence type="predicted"/>
<sequence length="373" mass="43776">MIKTVLIDSEECPPDKIFKDILKIIPYNNRYMKSYLKLAKLIVDYHHILNKLDFPEFLSYLFYKEYGIKLGKDKEFQIKITNDFDVHSSNTIYRAIMDNDLKRFIYFTEMDGFDQDQSLDNEIYPDCFFGYSLLELCCYHGAVDCFKFLRTKFKSKITQKCLEFSFLGRNAEILSECLKCRKPDDGCMDFALISHDIYLVSFLMNEYHIKIDLQKCGCYNNLEAFIVYMDQTKDFDICFVYSPIFEIPSLCKYLLSFGANINAKDIVEHTALHIASLYNCRLTSKFLISHGAILNHRDFYGHTPLHFAALNNYKECTKLLLSNGAICNKSDETLISVLKRMFHVKKYDMIYDKFNPKYDMIFPNLLSPSTEKL</sequence>
<dbReference type="EMBL" id="DS113238">
    <property type="protein sequence ID" value="EAY16770.1"/>
    <property type="molecule type" value="Genomic_DNA"/>
</dbReference>
<dbReference type="Pfam" id="PF11929">
    <property type="entry name" value="DUF3447"/>
    <property type="match status" value="1"/>
</dbReference>
<dbReference type="AlphaFoldDB" id="A2DS00"/>
<dbReference type="Proteomes" id="UP000001542">
    <property type="component" value="Unassembled WGS sequence"/>
</dbReference>
<dbReference type="VEuPathDB" id="TrichDB:TVAG_447290"/>
<protein>
    <recommendedName>
        <fullName evidence="2">DUF3447 domain-containing protein</fullName>
    </recommendedName>
</protein>
<keyword evidence="1" id="KW-0040">ANK repeat</keyword>
<gene>
    <name evidence="3" type="ORF">TVAG_447290</name>
</gene>
<dbReference type="PANTHER" id="PTHR24182">
    <property type="entry name" value="ANKYRIN REPEAT AND SOCS BOX CONTAINING 4"/>
    <property type="match status" value="1"/>
</dbReference>
<dbReference type="InParanoid" id="A2DS00"/>
<keyword evidence="4" id="KW-1185">Reference proteome</keyword>